<gene>
    <name evidence="2" type="ORF">HYPSUDRAFT_957924</name>
</gene>
<evidence type="ECO:0000313" key="2">
    <source>
        <dbReference type="EMBL" id="KJA18432.1"/>
    </source>
</evidence>
<protein>
    <submittedName>
        <fullName evidence="2">Uncharacterized protein</fullName>
    </submittedName>
</protein>
<evidence type="ECO:0000256" key="1">
    <source>
        <dbReference type="SAM" id="MobiDB-lite"/>
    </source>
</evidence>
<name>A0A0D2KUR0_HYPSF</name>
<evidence type="ECO:0000313" key="3">
    <source>
        <dbReference type="Proteomes" id="UP000054270"/>
    </source>
</evidence>
<proteinExistence type="predicted"/>
<reference evidence="3" key="1">
    <citation type="submission" date="2014-04" db="EMBL/GenBank/DDBJ databases">
        <title>Evolutionary Origins and Diversification of the Mycorrhizal Mutualists.</title>
        <authorList>
            <consortium name="DOE Joint Genome Institute"/>
            <consortium name="Mycorrhizal Genomics Consortium"/>
            <person name="Kohler A."/>
            <person name="Kuo A."/>
            <person name="Nagy L.G."/>
            <person name="Floudas D."/>
            <person name="Copeland A."/>
            <person name="Barry K.W."/>
            <person name="Cichocki N."/>
            <person name="Veneault-Fourrey C."/>
            <person name="LaButti K."/>
            <person name="Lindquist E.A."/>
            <person name="Lipzen A."/>
            <person name="Lundell T."/>
            <person name="Morin E."/>
            <person name="Murat C."/>
            <person name="Riley R."/>
            <person name="Ohm R."/>
            <person name="Sun H."/>
            <person name="Tunlid A."/>
            <person name="Henrissat B."/>
            <person name="Grigoriev I.V."/>
            <person name="Hibbett D.S."/>
            <person name="Martin F."/>
        </authorList>
    </citation>
    <scope>NUCLEOTIDE SEQUENCE [LARGE SCALE GENOMIC DNA]</scope>
    <source>
        <strain evidence="3">FD-334 SS-4</strain>
    </source>
</reference>
<dbReference type="EMBL" id="KN817589">
    <property type="protein sequence ID" value="KJA18432.1"/>
    <property type="molecule type" value="Genomic_DNA"/>
</dbReference>
<organism evidence="2 3">
    <name type="scientific">Hypholoma sublateritium (strain FD-334 SS-4)</name>
    <dbReference type="NCBI Taxonomy" id="945553"/>
    <lineage>
        <taxon>Eukaryota</taxon>
        <taxon>Fungi</taxon>
        <taxon>Dikarya</taxon>
        <taxon>Basidiomycota</taxon>
        <taxon>Agaricomycotina</taxon>
        <taxon>Agaricomycetes</taxon>
        <taxon>Agaricomycetidae</taxon>
        <taxon>Agaricales</taxon>
        <taxon>Agaricineae</taxon>
        <taxon>Strophariaceae</taxon>
        <taxon>Hypholoma</taxon>
    </lineage>
</organism>
<dbReference type="AlphaFoldDB" id="A0A0D2KUR0"/>
<accession>A0A0D2KUR0</accession>
<dbReference type="Proteomes" id="UP000054270">
    <property type="component" value="Unassembled WGS sequence"/>
</dbReference>
<sequence>MYLAATCSIKQRKGSEFHYKPTLIPTTLAMVAPSSESTTSVHDALAQQELVASEVLVQPIVPITDGGDKDTATDNEGSDGDVGSGDDSSDSGSDSDPGFRNQEEGDDVAPVWEGYGARGKILPVSNADPSFKLPSPPSRAIFSNLSLIFSP</sequence>
<keyword evidence="3" id="KW-1185">Reference proteome</keyword>
<feature type="region of interest" description="Disordered" evidence="1">
    <location>
        <begin position="61"/>
        <end position="114"/>
    </location>
</feature>